<dbReference type="Gene3D" id="1.10.10.10">
    <property type="entry name" value="Winged helix-like DNA-binding domain superfamily/Winged helix DNA-binding domain"/>
    <property type="match status" value="1"/>
</dbReference>
<dbReference type="InterPro" id="IPR003220">
    <property type="entry name" value="InsA_N_dom_Znf"/>
</dbReference>
<organism evidence="2 3">
    <name type="scientific">Leminorella richardii</name>
    <dbReference type="NCBI Taxonomy" id="158841"/>
    <lineage>
        <taxon>Bacteria</taxon>
        <taxon>Pseudomonadati</taxon>
        <taxon>Pseudomonadota</taxon>
        <taxon>Gammaproteobacteria</taxon>
        <taxon>Enterobacterales</taxon>
        <taxon>Budviciaceae</taxon>
        <taxon>Leminorella</taxon>
    </lineage>
</organism>
<proteinExistence type="predicted"/>
<dbReference type="EMBL" id="LS483470">
    <property type="protein sequence ID" value="SQI40050.1"/>
    <property type="molecule type" value="Genomic_DNA"/>
</dbReference>
<dbReference type="KEGG" id="lri:NCTC12151_01506"/>
<dbReference type="AlphaFoldDB" id="A0A2X4V426"/>
<sequence length="97" mass="11330">MMNLLQPECPFCQSRERVKKHGLGNAGLQRYRCNGCRKTFQTRYYYRGNSPLVDEQIARLSKEGWNARKIGAYLKISLATVNKRIARLQEELRHETA</sequence>
<evidence type="ECO:0000259" key="1">
    <source>
        <dbReference type="Pfam" id="PF03811"/>
    </source>
</evidence>
<keyword evidence="3" id="KW-1185">Reference proteome</keyword>
<name>A0A2X4V426_9GAMM</name>
<gene>
    <name evidence="2" type="ORF">NCTC12151_01506</name>
</gene>
<dbReference type="GO" id="GO:0006313">
    <property type="term" value="P:DNA transposition"/>
    <property type="evidence" value="ECO:0007669"/>
    <property type="project" value="InterPro"/>
</dbReference>
<feature type="domain" description="InsA N-terminal zinc ribbon" evidence="1">
    <location>
        <begin position="8"/>
        <end position="37"/>
    </location>
</feature>
<dbReference type="InterPro" id="IPR051252">
    <property type="entry name" value="IS1_transposase_InsA"/>
</dbReference>
<protein>
    <submittedName>
        <fullName evidence="2">Transposase and inactivated derivatives</fullName>
    </submittedName>
</protein>
<reference evidence="2 3" key="1">
    <citation type="submission" date="2018-06" db="EMBL/GenBank/DDBJ databases">
        <authorList>
            <consortium name="Pathogen Informatics"/>
            <person name="Doyle S."/>
        </authorList>
    </citation>
    <scope>NUCLEOTIDE SEQUENCE [LARGE SCALE GENOMIC DNA]</scope>
    <source>
        <strain evidence="2 3">NCTC12151</strain>
    </source>
</reference>
<dbReference type="Proteomes" id="UP000249005">
    <property type="component" value="Chromosome 1"/>
</dbReference>
<dbReference type="InterPro" id="IPR036388">
    <property type="entry name" value="WH-like_DNA-bd_sf"/>
</dbReference>
<evidence type="ECO:0000313" key="3">
    <source>
        <dbReference type="Proteomes" id="UP000249005"/>
    </source>
</evidence>
<dbReference type="PANTHER" id="PTHR47923">
    <property type="entry name" value="INSERTION ELEMENT IS1 1 PROTEIN INSA-RELATED"/>
    <property type="match status" value="1"/>
</dbReference>
<dbReference type="PANTHER" id="PTHR47923:SF1">
    <property type="entry name" value="INSERTION ELEMENT IS1 1 PROTEIN INSA-RELATED"/>
    <property type="match status" value="1"/>
</dbReference>
<dbReference type="Pfam" id="PF03811">
    <property type="entry name" value="Zn_ribbon_InsA"/>
    <property type="match status" value="1"/>
</dbReference>
<evidence type="ECO:0000313" key="2">
    <source>
        <dbReference type="EMBL" id="SQI40050.1"/>
    </source>
</evidence>
<accession>A0A2X4V426</accession>